<feature type="compositionally biased region" description="Acidic residues" evidence="1">
    <location>
        <begin position="500"/>
        <end position="523"/>
    </location>
</feature>
<dbReference type="AlphaFoldDB" id="A0AAE0KFP9"/>
<feature type="region of interest" description="Disordered" evidence="1">
    <location>
        <begin position="293"/>
        <end position="544"/>
    </location>
</feature>
<reference evidence="2" key="2">
    <citation type="submission" date="2023-06" db="EMBL/GenBank/DDBJ databases">
        <authorList>
            <consortium name="Lawrence Berkeley National Laboratory"/>
            <person name="Haridas S."/>
            <person name="Hensen N."/>
            <person name="Bonometti L."/>
            <person name="Westerberg I."/>
            <person name="Brannstrom I.O."/>
            <person name="Guillou S."/>
            <person name="Cros-Aarteil S."/>
            <person name="Calhoun S."/>
            <person name="Kuo A."/>
            <person name="Mondo S."/>
            <person name="Pangilinan J."/>
            <person name="Riley R."/>
            <person name="Labutti K."/>
            <person name="Andreopoulos B."/>
            <person name="Lipzen A."/>
            <person name="Chen C."/>
            <person name="Yanf M."/>
            <person name="Daum C."/>
            <person name="Ng V."/>
            <person name="Clum A."/>
            <person name="Steindorff A."/>
            <person name="Ohm R."/>
            <person name="Martin F."/>
            <person name="Silar P."/>
            <person name="Natvig D."/>
            <person name="Lalanne C."/>
            <person name="Gautier V."/>
            <person name="Ament-Velasquez S.L."/>
            <person name="Kruys A."/>
            <person name="Hutchinson M.I."/>
            <person name="Powell A.J."/>
            <person name="Barry K."/>
            <person name="Miller A.N."/>
            <person name="Grigoriev I.V."/>
            <person name="Debuchy R."/>
            <person name="Gladieux P."/>
            <person name="Thoren M.H."/>
            <person name="Johannesson H."/>
        </authorList>
    </citation>
    <scope>NUCLEOTIDE SEQUENCE</scope>
    <source>
        <strain evidence="2">CBS 958.72</strain>
    </source>
</reference>
<gene>
    <name evidence="2" type="ORF">B0T24DRAFT_656177</name>
</gene>
<keyword evidence="3" id="KW-1185">Reference proteome</keyword>
<feature type="compositionally biased region" description="Low complexity" evidence="1">
    <location>
        <begin position="384"/>
        <end position="403"/>
    </location>
</feature>
<proteinExistence type="predicted"/>
<evidence type="ECO:0000313" key="3">
    <source>
        <dbReference type="Proteomes" id="UP001287356"/>
    </source>
</evidence>
<evidence type="ECO:0000313" key="2">
    <source>
        <dbReference type="EMBL" id="KAK3375938.1"/>
    </source>
</evidence>
<feature type="compositionally biased region" description="Low complexity" evidence="1">
    <location>
        <begin position="221"/>
        <end position="233"/>
    </location>
</feature>
<comment type="caution">
    <text evidence="2">The sequence shown here is derived from an EMBL/GenBank/DDBJ whole genome shotgun (WGS) entry which is preliminary data.</text>
</comment>
<dbReference type="EMBL" id="JAULSN010000003">
    <property type="protein sequence ID" value="KAK3375938.1"/>
    <property type="molecule type" value="Genomic_DNA"/>
</dbReference>
<feature type="compositionally biased region" description="Basic and acidic residues" evidence="1">
    <location>
        <begin position="408"/>
        <end position="426"/>
    </location>
</feature>
<feature type="region of interest" description="Disordered" evidence="1">
    <location>
        <begin position="140"/>
        <end position="243"/>
    </location>
</feature>
<organism evidence="2 3">
    <name type="scientific">Lasiosphaeria ovina</name>
    <dbReference type="NCBI Taxonomy" id="92902"/>
    <lineage>
        <taxon>Eukaryota</taxon>
        <taxon>Fungi</taxon>
        <taxon>Dikarya</taxon>
        <taxon>Ascomycota</taxon>
        <taxon>Pezizomycotina</taxon>
        <taxon>Sordariomycetes</taxon>
        <taxon>Sordariomycetidae</taxon>
        <taxon>Sordariales</taxon>
        <taxon>Lasiosphaeriaceae</taxon>
        <taxon>Lasiosphaeria</taxon>
    </lineage>
</organism>
<dbReference type="Proteomes" id="UP001287356">
    <property type="component" value="Unassembled WGS sequence"/>
</dbReference>
<name>A0AAE0KFP9_9PEZI</name>
<feature type="compositionally biased region" description="Acidic residues" evidence="1">
    <location>
        <begin position="447"/>
        <end position="457"/>
    </location>
</feature>
<feature type="compositionally biased region" description="Low complexity" evidence="1">
    <location>
        <begin position="297"/>
        <end position="309"/>
    </location>
</feature>
<feature type="compositionally biased region" description="Basic and acidic residues" evidence="1">
    <location>
        <begin position="184"/>
        <end position="198"/>
    </location>
</feature>
<protein>
    <submittedName>
        <fullName evidence="2">Uncharacterized protein</fullName>
    </submittedName>
</protein>
<feature type="compositionally biased region" description="Basic and acidic residues" evidence="1">
    <location>
        <begin position="140"/>
        <end position="152"/>
    </location>
</feature>
<evidence type="ECO:0000256" key="1">
    <source>
        <dbReference type="SAM" id="MobiDB-lite"/>
    </source>
</evidence>
<accession>A0AAE0KFP9</accession>
<sequence>MTWEGTKLKYRVIKLQLGKSMETSPAIMVVKSFLSYPYPYCVLSSPYARLHITPLDADLLEVVLSSALLPKARNISYHSIDTFPDRRYGFLDLPGEDAEKLRKKLNGAVVKGVKIRIERARPSGILVPLGDEAMADEKAAKRAKDKGTADKLKPKKRKRGADEITGVVLEEGRQVKRGWTTPDQPKDKKDKRDKTKEKKEKKRIKSKHTDHAECLVKTILPANASASPDSNDAVPRKKKGKSREVVVHEFEKTAKFPSFLKAVVSSGPSGPPLEFVDGKGWVDEDGNVVETVKTRSAAAAGLRAQEQARNAPPRAGSADYEEANSGAEKAAEGSESGSPVRSSRNTSPSRESPEQDVPVTGGETSSQPAQGDSKPVLSSLLANSDPSRPKSSSSVKSLSIKIPPATPKEPHVHPLEALYKRPKEADADTAANQGPSNPKPFSFFDASNDDQPGEDVDVAPSSQVPMTPYSRLEFESRGVRSAAPTPDTAHPNQRFKPWATEDDIEEDEDEGEGEMDEDLEDGSVDMLGKAPSQAAKPKDDGSASDFQKWFWENRGDLNRSWKKRRKLVGKEKRYRENKARMARTI</sequence>
<reference evidence="2" key="1">
    <citation type="journal article" date="2023" name="Mol. Phylogenet. Evol.">
        <title>Genome-scale phylogeny and comparative genomics of the fungal order Sordariales.</title>
        <authorList>
            <person name="Hensen N."/>
            <person name="Bonometti L."/>
            <person name="Westerberg I."/>
            <person name="Brannstrom I.O."/>
            <person name="Guillou S."/>
            <person name="Cros-Aarteil S."/>
            <person name="Calhoun S."/>
            <person name="Haridas S."/>
            <person name="Kuo A."/>
            <person name="Mondo S."/>
            <person name="Pangilinan J."/>
            <person name="Riley R."/>
            <person name="LaButti K."/>
            <person name="Andreopoulos B."/>
            <person name="Lipzen A."/>
            <person name="Chen C."/>
            <person name="Yan M."/>
            <person name="Daum C."/>
            <person name="Ng V."/>
            <person name="Clum A."/>
            <person name="Steindorff A."/>
            <person name="Ohm R.A."/>
            <person name="Martin F."/>
            <person name="Silar P."/>
            <person name="Natvig D.O."/>
            <person name="Lalanne C."/>
            <person name="Gautier V."/>
            <person name="Ament-Velasquez S.L."/>
            <person name="Kruys A."/>
            <person name="Hutchinson M.I."/>
            <person name="Powell A.J."/>
            <person name="Barry K."/>
            <person name="Miller A.N."/>
            <person name="Grigoriev I.V."/>
            <person name="Debuchy R."/>
            <person name="Gladieux P."/>
            <person name="Hiltunen Thoren M."/>
            <person name="Johannesson H."/>
        </authorList>
    </citation>
    <scope>NUCLEOTIDE SEQUENCE</scope>
    <source>
        <strain evidence="2">CBS 958.72</strain>
    </source>
</reference>
<feature type="compositionally biased region" description="Polar residues" evidence="1">
    <location>
        <begin position="335"/>
        <end position="350"/>
    </location>
</feature>